<dbReference type="OMA" id="VILEHYH"/>
<dbReference type="InterPro" id="IPR051915">
    <property type="entry name" value="Cellulose_Degrad_GH3"/>
</dbReference>
<keyword evidence="2" id="KW-0326">Glycosidase</keyword>
<feature type="domain" description="Glycoside hydrolase family 3 C-terminal" evidence="3">
    <location>
        <begin position="36"/>
        <end position="156"/>
    </location>
</feature>
<reference evidence="5" key="1">
    <citation type="submission" date="2025-08" db="UniProtKB">
        <authorList>
            <consortium name="RefSeq"/>
        </authorList>
    </citation>
    <scope>IDENTIFICATION</scope>
</reference>
<dbReference type="PANTHER" id="PTHR30620:SF35">
    <property type="entry name" value="GLYCOSYL HYDROLASE FAMILY PROTEIN"/>
    <property type="match status" value="1"/>
</dbReference>
<evidence type="ECO:0000259" key="3">
    <source>
        <dbReference type="Pfam" id="PF01915"/>
    </source>
</evidence>
<sequence>MGWAQGVELKVFQTSLWAWLISLNPAKEYWELVLGTAILEGIKNAVSKQTQVVFEEKPDKEFLDKNRDYSYAIVVVGEHSYAQTSSDSKNLTLAVDGGETIKTVCAEIKCLVIMIEPYVDMIVALVAAWLPGSEAGKGIADVIFEGYDFQGRLPRT</sequence>
<evidence type="ECO:0000256" key="1">
    <source>
        <dbReference type="ARBA" id="ARBA00022801"/>
    </source>
</evidence>
<dbReference type="RefSeq" id="XP_010253624.1">
    <property type="nucleotide sequence ID" value="XM_010255322.1"/>
</dbReference>
<evidence type="ECO:0000313" key="4">
    <source>
        <dbReference type="Proteomes" id="UP000189703"/>
    </source>
</evidence>
<dbReference type="InterPro" id="IPR036881">
    <property type="entry name" value="Glyco_hydro_3_C_sf"/>
</dbReference>
<dbReference type="GO" id="GO:0005975">
    <property type="term" value="P:carbohydrate metabolic process"/>
    <property type="evidence" value="ECO:0007669"/>
    <property type="project" value="InterPro"/>
</dbReference>
<protein>
    <submittedName>
        <fullName evidence="5">Lysosomal beta glucosidase-like</fullName>
    </submittedName>
</protein>
<evidence type="ECO:0000313" key="5">
    <source>
        <dbReference type="RefSeq" id="XP_010253624.1"/>
    </source>
</evidence>
<proteinExistence type="predicted"/>
<dbReference type="STRING" id="4432.A0A1U7ZWY1"/>
<dbReference type="Pfam" id="PF01915">
    <property type="entry name" value="Glyco_hydro_3_C"/>
    <property type="match status" value="1"/>
</dbReference>
<dbReference type="InParanoid" id="A0A1U7ZWY1"/>
<dbReference type="SUPFAM" id="SSF52279">
    <property type="entry name" value="Beta-D-glucan exohydrolase, C-terminal domain"/>
    <property type="match status" value="1"/>
</dbReference>
<dbReference type="AlphaFoldDB" id="A0A1U7ZWY1"/>
<accession>A0A1U7ZWY1</accession>
<organism evidence="4 5">
    <name type="scientific">Nelumbo nucifera</name>
    <name type="common">Sacred lotus</name>
    <dbReference type="NCBI Taxonomy" id="4432"/>
    <lineage>
        <taxon>Eukaryota</taxon>
        <taxon>Viridiplantae</taxon>
        <taxon>Streptophyta</taxon>
        <taxon>Embryophyta</taxon>
        <taxon>Tracheophyta</taxon>
        <taxon>Spermatophyta</taxon>
        <taxon>Magnoliopsida</taxon>
        <taxon>Proteales</taxon>
        <taxon>Nelumbonaceae</taxon>
        <taxon>Nelumbo</taxon>
    </lineage>
</organism>
<gene>
    <name evidence="5" type="primary">LOC104594820</name>
</gene>
<name>A0A1U7ZWY1_NELNU</name>
<dbReference type="Gene3D" id="3.40.50.1700">
    <property type="entry name" value="Glycoside hydrolase family 3 C-terminal domain"/>
    <property type="match status" value="1"/>
</dbReference>
<keyword evidence="1" id="KW-0378">Hydrolase</keyword>
<dbReference type="GO" id="GO:0004553">
    <property type="term" value="F:hydrolase activity, hydrolyzing O-glycosyl compounds"/>
    <property type="evidence" value="ECO:0007669"/>
    <property type="project" value="InterPro"/>
</dbReference>
<dbReference type="PANTHER" id="PTHR30620">
    <property type="entry name" value="PERIPLASMIC BETA-GLUCOSIDASE-RELATED"/>
    <property type="match status" value="1"/>
</dbReference>
<dbReference type="KEGG" id="nnu:104594820"/>
<dbReference type="OrthoDB" id="416222at2759"/>
<dbReference type="InterPro" id="IPR002772">
    <property type="entry name" value="Glyco_hydro_3_C"/>
</dbReference>
<keyword evidence="4" id="KW-1185">Reference proteome</keyword>
<dbReference type="Proteomes" id="UP000189703">
    <property type="component" value="Unplaced"/>
</dbReference>
<dbReference type="GeneID" id="104594820"/>
<dbReference type="eggNOG" id="ENOG502QQ55">
    <property type="taxonomic scope" value="Eukaryota"/>
</dbReference>
<evidence type="ECO:0000256" key="2">
    <source>
        <dbReference type="ARBA" id="ARBA00023295"/>
    </source>
</evidence>